<dbReference type="Pfam" id="PF09570">
    <property type="entry name" value="RE_SinI"/>
    <property type="match status" value="1"/>
</dbReference>
<dbReference type="AlphaFoldDB" id="A0A3D9G2Y9"/>
<organism evidence="1 2">
    <name type="scientific">Flavobacterium cutihirudinis</name>
    <dbReference type="NCBI Taxonomy" id="1265740"/>
    <lineage>
        <taxon>Bacteria</taxon>
        <taxon>Pseudomonadati</taxon>
        <taxon>Bacteroidota</taxon>
        <taxon>Flavobacteriia</taxon>
        <taxon>Flavobacteriales</taxon>
        <taxon>Flavobacteriaceae</taxon>
        <taxon>Flavobacterium</taxon>
    </lineage>
</organism>
<dbReference type="GO" id="GO:0009307">
    <property type="term" value="P:DNA restriction-modification system"/>
    <property type="evidence" value="ECO:0007669"/>
    <property type="project" value="InterPro"/>
</dbReference>
<dbReference type="OrthoDB" id="5337216at2"/>
<protein>
    <submittedName>
        <fullName evidence="1">SinI restriction endonuclease</fullName>
    </submittedName>
</protein>
<dbReference type="GO" id="GO:0009036">
    <property type="term" value="F:type II site-specific deoxyribonuclease activity"/>
    <property type="evidence" value="ECO:0007669"/>
    <property type="project" value="InterPro"/>
</dbReference>
<keyword evidence="1" id="KW-0540">Nuclease</keyword>
<evidence type="ECO:0000313" key="1">
    <source>
        <dbReference type="EMBL" id="RED26932.1"/>
    </source>
</evidence>
<sequence>MKIDTKFDEPIDSDIAIKYAKEYCKESYSGDLEIVLKCAFNDIRNLPKLRYPKKIDKVEQPVPLKEYLHKFIDAYNKGYSNRPSLRIGNSSKTHSDPIVGLIFSLRVANTSEAELKKIVDGHSLQMSIENIIGDLLEEYLSIKLSDYGWVCCWGSSIDAVDFCNSKGELLQIKNSDNSENSSSSRVRNGTEIKKWSRRKSTQNNKFSWEELIELTGAKNISEEDFRSFVKSTIEKNPKCIYVNDEPIKF</sequence>
<dbReference type="EMBL" id="QRDQ01000007">
    <property type="protein sequence ID" value="RED26932.1"/>
    <property type="molecule type" value="Genomic_DNA"/>
</dbReference>
<name>A0A3D9G2Y9_9FLAO</name>
<dbReference type="RefSeq" id="WP_115886999.1">
    <property type="nucleotide sequence ID" value="NZ_QRDQ01000007.1"/>
</dbReference>
<dbReference type="Proteomes" id="UP000257004">
    <property type="component" value="Unassembled WGS sequence"/>
</dbReference>
<keyword evidence="1" id="KW-0378">Hydrolase</keyword>
<proteinExistence type="predicted"/>
<accession>A0A3D9G2Y9</accession>
<keyword evidence="2" id="KW-1185">Reference proteome</keyword>
<keyword evidence="1" id="KW-0255">Endonuclease</keyword>
<dbReference type="GO" id="GO:0003677">
    <property type="term" value="F:DNA binding"/>
    <property type="evidence" value="ECO:0007669"/>
    <property type="project" value="InterPro"/>
</dbReference>
<evidence type="ECO:0000313" key="2">
    <source>
        <dbReference type="Proteomes" id="UP000257004"/>
    </source>
</evidence>
<gene>
    <name evidence="1" type="ORF">BD847_0863</name>
</gene>
<reference evidence="1 2" key="1">
    <citation type="submission" date="2018-07" db="EMBL/GenBank/DDBJ databases">
        <title>Genomic Encyclopedia of Archaeal and Bacterial Type Strains, Phase II (KMG-II): from individual species to whole genera.</title>
        <authorList>
            <person name="Goeker M."/>
        </authorList>
    </citation>
    <scope>NUCLEOTIDE SEQUENCE [LARGE SCALE GENOMIC DNA]</scope>
    <source>
        <strain evidence="1 2">DSM 25795</strain>
    </source>
</reference>
<dbReference type="InterPro" id="IPR019070">
    <property type="entry name" value="Restrct_endonuc_II_SinI"/>
</dbReference>
<comment type="caution">
    <text evidence="1">The sequence shown here is derived from an EMBL/GenBank/DDBJ whole genome shotgun (WGS) entry which is preliminary data.</text>
</comment>